<keyword evidence="2" id="KW-0812">Transmembrane</keyword>
<feature type="transmembrane region" description="Helical" evidence="2">
    <location>
        <begin position="142"/>
        <end position="164"/>
    </location>
</feature>
<accession>A0A9P4NQQ0</accession>
<name>A0A9P4NQQ0_9PEZI</name>
<protein>
    <submittedName>
        <fullName evidence="3">Uncharacterized protein</fullName>
    </submittedName>
</protein>
<dbReference type="AlphaFoldDB" id="A0A9P4NQQ0"/>
<gene>
    <name evidence="3" type="ORF">EJ08DRAFT_650108</name>
</gene>
<sequence>MAITGVFKSKAEREEAKRKKEEAIKAKKTQRQLELEHPSARFMPTQVTYTDTSFDHPPPLNYSLRTRKKALWIFWSLIVLDCIITPIVLYFALWYGTSLSHNAVFSISTAALGSVSIIEYFVRFHRLWKRNSLCRVIGARRYYLDFFHWNLSIAWIAVMLELIIGTVPHEPPIRLLAMPCASMLFAFGVQMLIIDILRLAGYKAPIRVSSLPRGTALRPGIYSIIEDVCAVDGSGGTEFRQRLNLRYQASHYFRQMLHRLTLFWAVGALLAASLTTALVFTLSKDVAYVVGWTVPFLWGGIWAGATTLWVQRSLKHEAIVWTEERAKSTSA</sequence>
<feature type="transmembrane region" description="Helical" evidence="2">
    <location>
        <begin position="176"/>
        <end position="197"/>
    </location>
</feature>
<evidence type="ECO:0000313" key="3">
    <source>
        <dbReference type="EMBL" id="KAF2429897.1"/>
    </source>
</evidence>
<evidence type="ECO:0000256" key="1">
    <source>
        <dbReference type="SAM" id="MobiDB-lite"/>
    </source>
</evidence>
<feature type="transmembrane region" description="Helical" evidence="2">
    <location>
        <begin position="286"/>
        <end position="310"/>
    </location>
</feature>
<dbReference type="OrthoDB" id="4838853at2759"/>
<dbReference type="PANTHER" id="PTHR42024">
    <property type="entry name" value="AMINO ACID PERMEASE_ SLC12A DOMAIN-CONTAINING PROTEIN"/>
    <property type="match status" value="1"/>
</dbReference>
<organism evidence="3 4">
    <name type="scientific">Tothia fuscella</name>
    <dbReference type="NCBI Taxonomy" id="1048955"/>
    <lineage>
        <taxon>Eukaryota</taxon>
        <taxon>Fungi</taxon>
        <taxon>Dikarya</taxon>
        <taxon>Ascomycota</taxon>
        <taxon>Pezizomycotina</taxon>
        <taxon>Dothideomycetes</taxon>
        <taxon>Pleosporomycetidae</taxon>
        <taxon>Venturiales</taxon>
        <taxon>Cylindrosympodiaceae</taxon>
        <taxon>Tothia</taxon>
    </lineage>
</organism>
<keyword evidence="2" id="KW-0472">Membrane</keyword>
<proteinExistence type="predicted"/>
<reference evidence="3" key="1">
    <citation type="journal article" date="2020" name="Stud. Mycol.">
        <title>101 Dothideomycetes genomes: a test case for predicting lifestyles and emergence of pathogens.</title>
        <authorList>
            <person name="Haridas S."/>
            <person name="Albert R."/>
            <person name="Binder M."/>
            <person name="Bloem J."/>
            <person name="Labutti K."/>
            <person name="Salamov A."/>
            <person name="Andreopoulos B."/>
            <person name="Baker S."/>
            <person name="Barry K."/>
            <person name="Bills G."/>
            <person name="Bluhm B."/>
            <person name="Cannon C."/>
            <person name="Castanera R."/>
            <person name="Culley D."/>
            <person name="Daum C."/>
            <person name="Ezra D."/>
            <person name="Gonzalez J."/>
            <person name="Henrissat B."/>
            <person name="Kuo A."/>
            <person name="Liang C."/>
            <person name="Lipzen A."/>
            <person name="Lutzoni F."/>
            <person name="Magnuson J."/>
            <person name="Mondo S."/>
            <person name="Nolan M."/>
            <person name="Ohm R."/>
            <person name="Pangilinan J."/>
            <person name="Park H.-J."/>
            <person name="Ramirez L."/>
            <person name="Alfaro M."/>
            <person name="Sun H."/>
            <person name="Tritt A."/>
            <person name="Yoshinaga Y."/>
            <person name="Zwiers L.-H."/>
            <person name="Turgeon B."/>
            <person name="Goodwin S."/>
            <person name="Spatafora J."/>
            <person name="Crous P."/>
            <person name="Grigoriev I."/>
        </authorList>
    </citation>
    <scope>NUCLEOTIDE SEQUENCE</scope>
    <source>
        <strain evidence="3">CBS 130266</strain>
    </source>
</reference>
<feature type="transmembrane region" description="Helical" evidence="2">
    <location>
        <begin position="260"/>
        <end position="280"/>
    </location>
</feature>
<feature type="transmembrane region" description="Helical" evidence="2">
    <location>
        <begin position="72"/>
        <end position="97"/>
    </location>
</feature>
<feature type="compositionally biased region" description="Basic and acidic residues" evidence="1">
    <location>
        <begin position="9"/>
        <end position="28"/>
    </location>
</feature>
<evidence type="ECO:0000256" key="2">
    <source>
        <dbReference type="SAM" id="Phobius"/>
    </source>
</evidence>
<dbReference type="PANTHER" id="PTHR42024:SF1">
    <property type="entry name" value="AMINO ACID PERMEASE_ SLC12A DOMAIN-CONTAINING PROTEIN"/>
    <property type="match status" value="1"/>
</dbReference>
<keyword evidence="4" id="KW-1185">Reference proteome</keyword>
<feature type="region of interest" description="Disordered" evidence="1">
    <location>
        <begin position="1"/>
        <end position="28"/>
    </location>
</feature>
<feature type="transmembrane region" description="Helical" evidence="2">
    <location>
        <begin position="103"/>
        <end position="122"/>
    </location>
</feature>
<comment type="caution">
    <text evidence="3">The sequence shown here is derived from an EMBL/GenBank/DDBJ whole genome shotgun (WGS) entry which is preliminary data.</text>
</comment>
<dbReference type="Proteomes" id="UP000800235">
    <property type="component" value="Unassembled WGS sequence"/>
</dbReference>
<evidence type="ECO:0000313" key="4">
    <source>
        <dbReference type="Proteomes" id="UP000800235"/>
    </source>
</evidence>
<keyword evidence="2" id="KW-1133">Transmembrane helix</keyword>
<dbReference type="EMBL" id="MU007043">
    <property type="protein sequence ID" value="KAF2429897.1"/>
    <property type="molecule type" value="Genomic_DNA"/>
</dbReference>